<accession>A0A1D1VTQ1</accession>
<name>A0A1D1VTQ1_RAMVA</name>
<feature type="chain" id="PRO_5008898835" evidence="1">
    <location>
        <begin position="23"/>
        <end position="57"/>
    </location>
</feature>
<feature type="signal peptide" evidence="1">
    <location>
        <begin position="1"/>
        <end position="22"/>
    </location>
</feature>
<reference evidence="2 3" key="1">
    <citation type="journal article" date="2016" name="Nat. Commun.">
        <title>Extremotolerant tardigrade genome and improved radiotolerance of human cultured cells by tardigrade-unique protein.</title>
        <authorList>
            <person name="Hashimoto T."/>
            <person name="Horikawa D.D."/>
            <person name="Saito Y."/>
            <person name="Kuwahara H."/>
            <person name="Kozuka-Hata H."/>
            <person name="Shin-I T."/>
            <person name="Minakuchi Y."/>
            <person name="Ohishi K."/>
            <person name="Motoyama A."/>
            <person name="Aizu T."/>
            <person name="Enomoto A."/>
            <person name="Kondo K."/>
            <person name="Tanaka S."/>
            <person name="Hara Y."/>
            <person name="Koshikawa S."/>
            <person name="Sagara H."/>
            <person name="Miura T."/>
            <person name="Yokobori S."/>
            <person name="Miyagawa K."/>
            <person name="Suzuki Y."/>
            <person name="Kubo T."/>
            <person name="Oyama M."/>
            <person name="Kohara Y."/>
            <person name="Fujiyama A."/>
            <person name="Arakawa K."/>
            <person name="Katayama T."/>
            <person name="Toyoda A."/>
            <person name="Kunieda T."/>
        </authorList>
    </citation>
    <scope>NUCLEOTIDE SEQUENCE [LARGE SCALE GENOMIC DNA]</scope>
    <source>
        <strain evidence="2 3">YOKOZUNA-1</strain>
    </source>
</reference>
<dbReference type="EMBL" id="BDGG01000009">
    <property type="protein sequence ID" value="GAV03138.1"/>
    <property type="molecule type" value="Genomic_DNA"/>
</dbReference>
<evidence type="ECO:0000313" key="2">
    <source>
        <dbReference type="EMBL" id="GAV03138.1"/>
    </source>
</evidence>
<organism evidence="2 3">
    <name type="scientific">Ramazzottius varieornatus</name>
    <name type="common">Water bear</name>
    <name type="synonym">Tardigrade</name>
    <dbReference type="NCBI Taxonomy" id="947166"/>
    <lineage>
        <taxon>Eukaryota</taxon>
        <taxon>Metazoa</taxon>
        <taxon>Ecdysozoa</taxon>
        <taxon>Tardigrada</taxon>
        <taxon>Eutardigrada</taxon>
        <taxon>Parachela</taxon>
        <taxon>Hypsibioidea</taxon>
        <taxon>Ramazzottiidae</taxon>
        <taxon>Ramazzottius</taxon>
    </lineage>
</organism>
<dbReference type="Proteomes" id="UP000186922">
    <property type="component" value="Unassembled WGS sequence"/>
</dbReference>
<proteinExistence type="predicted"/>
<keyword evidence="1" id="KW-0732">Signal</keyword>
<keyword evidence="3" id="KW-1185">Reference proteome</keyword>
<protein>
    <submittedName>
        <fullName evidence="2">Uncharacterized protein</fullName>
    </submittedName>
</protein>
<comment type="caution">
    <text evidence="2">The sequence shown here is derived from an EMBL/GenBank/DDBJ whole genome shotgun (WGS) entry which is preliminary data.</text>
</comment>
<dbReference type="AlphaFoldDB" id="A0A1D1VTQ1"/>
<evidence type="ECO:0000256" key="1">
    <source>
        <dbReference type="SAM" id="SignalP"/>
    </source>
</evidence>
<sequence>MKLITFLSLFVLFVAYIGMVAAQFGDGGGDGGGGIVIVASKTDPNKHAKSFNLDEAR</sequence>
<evidence type="ECO:0000313" key="3">
    <source>
        <dbReference type="Proteomes" id="UP000186922"/>
    </source>
</evidence>
<gene>
    <name evidence="2" type="primary">RvY_13612-1</name>
    <name evidence="2" type="synonym">RvY_13612.1</name>
    <name evidence="2" type="ORF">RvY_13612</name>
</gene>